<dbReference type="SUPFAM" id="SSF46955">
    <property type="entry name" value="Putative DNA-binding domain"/>
    <property type="match status" value="1"/>
</dbReference>
<dbReference type="Gene3D" id="1.10.1660.10">
    <property type="match status" value="1"/>
</dbReference>
<dbReference type="EMBL" id="FWFK01000002">
    <property type="protein sequence ID" value="SLN29168.1"/>
    <property type="molecule type" value="Genomic_DNA"/>
</dbReference>
<dbReference type="RefSeq" id="WP_085790997.1">
    <property type="nucleotide sequence ID" value="NZ_FWFK01000002.1"/>
</dbReference>
<evidence type="ECO:0000256" key="1">
    <source>
        <dbReference type="SAM" id="MobiDB-lite"/>
    </source>
</evidence>
<reference evidence="3 4" key="1">
    <citation type="submission" date="2017-03" db="EMBL/GenBank/DDBJ databases">
        <authorList>
            <person name="Afonso C.L."/>
            <person name="Miller P.J."/>
            <person name="Scott M.A."/>
            <person name="Spackman E."/>
            <person name="Goraichik I."/>
            <person name="Dimitrov K.M."/>
            <person name="Suarez D.L."/>
            <person name="Swayne D.E."/>
        </authorList>
    </citation>
    <scope>NUCLEOTIDE SEQUENCE [LARGE SCALE GENOMIC DNA]</scope>
    <source>
        <strain evidence="3 4">CECT 8625</strain>
    </source>
</reference>
<evidence type="ECO:0000313" key="3">
    <source>
        <dbReference type="EMBL" id="SLN29168.1"/>
    </source>
</evidence>
<accession>A0A1X6YRD3</accession>
<dbReference type="Pfam" id="PF13411">
    <property type="entry name" value="MerR_1"/>
    <property type="match status" value="1"/>
</dbReference>
<dbReference type="InterPro" id="IPR000551">
    <property type="entry name" value="MerR-type_HTH_dom"/>
</dbReference>
<feature type="region of interest" description="Disordered" evidence="1">
    <location>
        <begin position="152"/>
        <end position="491"/>
    </location>
</feature>
<keyword evidence="4" id="KW-1185">Reference proteome</keyword>
<dbReference type="InterPro" id="IPR009061">
    <property type="entry name" value="DNA-bd_dom_put_sf"/>
</dbReference>
<dbReference type="GO" id="GO:0006355">
    <property type="term" value="P:regulation of DNA-templated transcription"/>
    <property type="evidence" value="ECO:0007669"/>
    <property type="project" value="InterPro"/>
</dbReference>
<dbReference type="PROSITE" id="PS50937">
    <property type="entry name" value="HTH_MERR_2"/>
    <property type="match status" value="1"/>
</dbReference>
<proteinExistence type="predicted"/>
<gene>
    <name evidence="3" type="ORF">ROJ8625_01243</name>
</gene>
<dbReference type="GO" id="GO:0003677">
    <property type="term" value="F:DNA binding"/>
    <property type="evidence" value="ECO:0007669"/>
    <property type="project" value="InterPro"/>
</dbReference>
<dbReference type="CDD" id="cd04765">
    <property type="entry name" value="HTH_MlrA-like_sg2"/>
    <property type="match status" value="1"/>
</dbReference>
<feature type="compositionally biased region" description="Acidic residues" evidence="1">
    <location>
        <begin position="263"/>
        <end position="274"/>
    </location>
</feature>
<feature type="compositionally biased region" description="Acidic residues" evidence="1">
    <location>
        <begin position="325"/>
        <end position="342"/>
    </location>
</feature>
<name>A0A1X6YRD3_9RHOB</name>
<feature type="domain" description="HTH merR-type" evidence="2">
    <location>
        <begin position="10"/>
        <end position="78"/>
    </location>
</feature>
<dbReference type="AlphaFoldDB" id="A0A1X6YRD3"/>
<feature type="compositionally biased region" description="Acidic residues" evidence="1">
    <location>
        <begin position="432"/>
        <end position="451"/>
    </location>
</feature>
<evidence type="ECO:0000313" key="4">
    <source>
        <dbReference type="Proteomes" id="UP000193570"/>
    </source>
</evidence>
<sequence>MAKSPDAFRTISEVAEWLDTPAHVLRFWESKFTQVKPVKRAGGRRYYRPSDMELLGGIKKLLHDDGMTIKGVQKMLSEKGVKSVSALSQPVDMTAIEAEPALPEADEPLARIADTPHTDDTADRPTDESHDEEVASAGFIADAVPEEHSGHVVPFAPQKRATARDAEVPVSEDAAEETAAGPDAPETIADEADVPAPVDAGTTPDDADSIAASEDPATWWLGDDDVPAETPMDAPAEPTSLDPVGEPLDTAEPAEDAGPPTLAEEEPAETDIGDTPDVRDPDLTEDATAEGVEPEPGFPAEAVETGLTESPSELAQDPEMPEPLAEPDETVDEIDEAEDSDMEAPRTDEDVSQGELFPEAESPVPSFLSQTLADRLRDAGVGPEPQEDAASAEADPVVAESIGMSEPEPEEDAAGADTVEPLVEEPLTTLPETDDGDAADDDTAPAVDEEPLPTVPTTEEAEAAEPALAGASPGPPPEDDHAEPPPGPLFHVARIARLTPAQAAQIAPLAKRLRAHLEH</sequence>
<dbReference type="Proteomes" id="UP000193570">
    <property type="component" value="Unassembled WGS sequence"/>
</dbReference>
<organism evidence="3 4">
    <name type="scientific">Roseivivax jejudonensis</name>
    <dbReference type="NCBI Taxonomy" id="1529041"/>
    <lineage>
        <taxon>Bacteria</taxon>
        <taxon>Pseudomonadati</taxon>
        <taxon>Pseudomonadota</taxon>
        <taxon>Alphaproteobacteria</taxon>
        <taxon>Rhodobacterales</taxon>
        <taxon>Roseobacteraceae</taxon>
        <taxon>Roseivivax</taxon>
    </lineage>
</organism>
<evidence type="ECO:0000259" key="2">
    <source>
        <dbReference type="PROSITE" id="PS50937"/>
    </source>
</evidence>
<protein>
    <submittedName>
        <fullName evidence="3">MerR family regulatory protein</fullName>
    </submittedName>
</protein>
<dbReference type="SMART" id="SM00422">
    <property type="entry name" value="HTH_MERR"/>
    <property type="match status" value="1"/>
</dbReference>